<keyword evidence="3" id="KW-1185">Reference proteome</keyword>
<feature type="compositionally biased region" description="Basic residues" evidence="1">
    <location>
        <begin position="55"/>
        <end position="67"/>
    </location>
</feature>
<protein>
    <submittedName>
        <fullName evidence="2">Uncharacterized protein</fullName>
    </submittedName>
</protein>
<accession>A0A4C1Z275</accession>
<name>A0A4C1Z275_EUMVA</name>
<reference evidence="2 3" key="1">
    <citation type="journal article" date="2019" name="Commun. Biol.">
        <title>The bagworm genome reveals a unique fibroin gene that provides high tensile strength.</title>
        <authorList>
            <person name="Kono N."/>
            <person name="Nakamura H."/>
            <person name="Ohtoshi R."/>
            <person name="Tomita M."/>
            <person name="Numata K."/>
            <person name="Arakawa K."/>
        </authorList>
    </citation>
    <scope>NUCLEOTIDE SEQUENCE [LARGE SCALE GENOMIC DNA]</scope>
</reference>
<organism evidence="2 3">
    <name type="scientific">Eumeta variegata</name>
    <name type="common">Bagworm moth</name>
    <name type="synonym">Eumeta japonica</name>
    <dbReference type="NCBI Taxonomy" id="151549"/>
    <lineage>
        <taxon>Eukaryota</taxon>
        <taxon>Metazoa</taxon>
        <taxon>Ecdysozoa</taxon>
        <taxon>Arthropoda</taxon>
        <taxon>Hexapoda</taxon>
        <taxon>Insecta</taxon>
        <taxon>Pterygota</taxon>
        <taxon>Neoptera</taxon>
        <taxon>Endopterygota</taxon>
        <taxon>Lepidoptera</taxon>
        <taxon>Glossata</taxon>
        <taxon>Ditrysia</taxon>
        <taxon>Tineoidea</taxon>
        <taxon>Psychidae</taxon>
        <taxon>Oiketicinae</taxon>
        <taxon>Eumeta</taxon>
    </lineage>
</organism>
<comment type="caution">
    <text evidence="2">The sequence shown here is derived from an EMBL/GenBank/DDBJ whole genome shotgun (WGS) entry which is preliminary data.</text>
</comment>
<gene>
    <name evidence="2" type="ORF">EVAR_56597_1</name>
</gene>
<evidence type="ECO:0000313" key="2">
    <source>
        <dbReference type="EMBL" id="GBP80959.1"/>
    </source>
</evidence>
<proteinExistence type="predicted"/>
<dbReference type="Proteomes" id="UP000299102">
    <property type="component" value="Unassembled WGS sequence"/>
</dbReference>
<sequence length="150" mass="16161">MLQHIKQKVVIETAAPISSPMGPVVVTKPSVGQAPPPNSPQAIPRPIANVNPSSSRRRGVRRERIHPRLHRLSELKADLARIEQRVAAETKTAEALTTMANALNSIALSMTELTNLIRTQQETMVRNVVDTTLNPSGALDGANAAGITHE</sequence>
<evidence type="ECO:0000313" key="3">
    <source>
        <dbReference type="Proteomes" id="UP000299102"/>
    </source>
</evidence>
<dbReference type="AlphaFoldDB" id="A0A4C1Z275"/>
<feature type="region of interest" description="Disordered" evidence="1">
    <location>
        <begin position="28"/>
        <end position="67"/>
    </location>
</feature>
<evidence type="ECO:0000256" key="1">
    <source>
        <dbReference type="SAM" id="MobiDB-lite"/>
    </source>
</evidence>
<dbReference type="EMBL" id="BGZK01001489">
    <property type="protein sequence ID" value="GBP80959.1"/>
    <property type="molecule type" value="Genomic_DNA"/>
</dbReference>